<reference evidence="2" key="1">
    <citation type="journal article" date="2023" name="Mol. Phylogenet. Evol.">
        <title>Genome-scale phylogeny and comparative genomics of the fungal order Sordariales.</title>
        <authorList>
            <person name="Hensen N."/>
            <person name="Bonometti L."/>
            <person name="Westerberg I."/>
            <person name="Brannstrom I.O."/>
            <person name="Guillou S."/>
            <person name="Cros-Aarteil S."/>
            <person name="Calhoun S."/>
            <person name="Haridas S."/>
            <person name="Kuo A."/>
            <person name="Mondo S."/>
            <person name="Pangilinan J."/>
            <person name="Riley R."/>
            <person name="LaButti K."/>
            <person name="Andreopoulos B."/>
            <person name="Lipzen A."/>
            <person name="Chen C."/>
            <person name="Yan M."/>
            <person name="Daum C."/>
            <person name="Ng V."/>
            <person name="Clum A."/>
            <person name="Steindorff A."/>
            <person name="Ohm R.A."/>
            <person name="Martin F."/>
            <person name="Silar P."/>
            <person name="Natvig D.O."/>
            <person name="Lalanne C."/>
            <person name="Gautier V."/>
            <person name="Ament-Velasquez S.L."/>
            <person name="Kruys A."/>
            <person name="Hutchinson M.I."/>
            <person name="Powell A.J."/>
            <person name="Barry K."/>
            <person name="Miller A.N."/>
            <person name="Grigoriev I.V."/>
            <person name="Debuchy R."/>
            <person name="Gladieux P."/>
            <person name="Hiltunen Thoren M."/>
            <person name="Johannesson H."/>
        </authorList>
    </citation>
    <scope>NUCLEOTIDE SEQUENCE</scope>
    <source>
        <strain evidence="2">CBS 560.94</strain>
    </source>
</reference>
<dbReference type="GeneID" id="87863586"/>
<name>A0AAE0JQ18_9PEZI</name>
<proteinExistence type="predicted"/>
<dbReference type="RefSeq" id="XP_062686753.1">
    <property type="nucleotide sequence ID" value="XM_062826432.1"/>
</dbReference>
<feature type="region of interest" description="Disordered" evidence="1">
    <location>
        <begin position="75"/>
        <end position="135"/>
    </location>
</feature>
<comment type="caution">
    <text evidence="2">The sequence shown here is derived from an EMBL/GenBank/DDBJ whole genome shotgun (WGS) entry which is preliminary data.</text>
</comment>
<organism evidence="2 3">
    <name type="scientific">Neurospora tetraspora</name>
    <dbReference type="NCBI Taxonomy" id="94610"/>
    <lineage>
        <taxon>Eukaryota</taxon>
        <taxon>Fungi</taxon>
        <taxon>Dikarya</taxon>
        <taxon>Ascomycota</taxon>
        <taxon>Pezizomycotina</taxon>
        <taxon>Sordariomycetes</taxon>
        <taxon>Sordariomycetidae</taxon>
        <taxon>Sordariales</taxon>
        <taxon>Sordariaceae</taxon>
        <taxon>Neurospora</taxon>
    </lineage>
</organism>
<evidence type="ECO:0000313" key="3">
    <source>
        <dbReference type="Proteomes" id="UP001278500"/>
    </source>
</evidence>
<dbReference type="Proteomes" id="UP001278500">
    <property type="component" value="Unassembled WGS sequence"/>
</dbReference>
<feature type="compositionally biased region" description="Polar residues" evidence="1">
    <location>
        <begin position="21"/>
        <end position="38"/>
    </location>
</feature>
<dbReference type="EMBL" id="JAUEPP010000001">
    <property type="protein sequence ID" value="KAK3355375.1"/>
    <property type="molecule type" value="Genomic_DNA"/>
</dbReference>
<sequence>MSPLSPPPSWFNDEDPHSPIMKQSSSLLAPLTNSPPRSESNHLERLSPSPLLAGQTLAPSALLLPNLPAPALQKNVRSHLCKRSSEKLETEVEHGRKVARHEAQSHTYHYPRYSSQKKKKIDNGTMVSRHPKDPR</sequence>
<feature type="region of interest" description="Disordered" evidence="1">
    <location>
        <begin position="1"/>
        <end position="51"/>
    </location>
</feature>
<keyword evidence="3" id="KW-1185">Reference proteome</keyword>
<evidence type="ECO:0000313" key="2">
    <source>
        <dbReference type="EMBL" id="KAK3355375.1"/>
    </source>
</evidence>
<gene>
    <name evidence="2" type="ORF">B0H65DRAFT_45894</name>
</gene>
<protein>
    <submittedName>
        <fullName evidence="2">Uncharacterized protein</fullName>
    </submittedName>
</protein>
<evidence type="ECO:0000256" key="1">
    <source>
        <dbReference type="SAM" id="MobiDB-lite"/>
    </source>
</evidence>
<dbReference type="AlphaFoldDB" id="A0AAE0JQ18"/>
<feature type="compositionally biased region" description="Basic and acidic residues" evidence="1">
    <location>
        <begin position="83"/>
        <end position="104"/>
    </location>
</feature>
<reference evidence="2" key="2">
    <citation type="submission" date="2023-06" db="EMBL/GenBank/DDBJ databases">
        <authorList>
            <consortium name="Lawrence Berkeley National Laboratory"/>
            <person name="Haridas S."/>
            <person name="Hensen N."/>
            <person name="Bonometti L."/>
            <person name="Westerberg I."/>
            <person name="Brannstrom I.O."/>
            <person name="Guillou S."/>
            <person name="Cros-Aarteil S."/>
            <person name="Calhoun S."/>
            <person name="Kuo A."/>
            <person name="Mondo S."/>
            <person name="Pangilinan J."/>
            <person name="Riley R."/>
            <person name="Labutti K."/>
            <person name="Andreopoulos B."/>
            <person name="Lipzen A."/>
            <person name="Chen C."/>
            <person name="Yanf M."/>
            <person name="Daum C."/>
            <person name="Ng V."/>
            <person name="Clum A."/>
            <person name="Steindorff A."/>
            <person name="Ohm R."/>
            <person name="Martin F."/>
            <person name="Silar P."/>
            <person name="Natvig D."/>
            <person name="Lalanne C."/>
            <person name="Gautier V."/>
            <person name="Ament-Velasquez S.L."/>
            <person name="Kruys A."/>
            <person name="Hutchinson M.I."/>
            <person name="Powell A.J."/>
            <person name="Barry K."/>
            <person name="Miller A.N."/>
            <person name="Grigoriev I.V."/>
            <person name="Debuchy R."/>
            <person name="Gladieux P."/>
            <person name="Thoren M.H."/>
            <person name="Johannesson H."/>
        </authorList>
    </citation>
    <scope>NUCLEOTIDE SEQUENCE</scope>
    <source>
        <strain evidence="2">CBS 560.94</strain>
    </source>
</reference>
<accession>A0AAE0JQ18</accession>